<evidence type="ECO:0000313" key="4">
    <source>
        <dbReference type="Proteomes" id="UP000249393"/>
    </source>
</evidence>
<comment type="caution">
    <text evidence="3">The sequence shown here is derived from an EMBL/GenBank/DDBJ whole genome shotgun (WGS) entry which is preliminary data.</text>
</comment>
<protein>
    <submittedName>
        <fullName evidence="3">Lactoylglutathione lyase</fullName>
    </submittedName>
</protein>
<dbReference type="InterPro" id="IPR004360">
    <property type="entry name" value="Glyas_Fos-R_dOase_dom"/>
</dbReference>
<sequence length="62" mass="7376">MRYLHTMVRVRDLEVSLRFYCQGLGLQEMYRTENERGRFTLVFLAAPEDVELAKERKAPLVE</sequence>
<keyword evidence="3" id="KW-0456">Lyase</keyword>
<keyword evidence="1" id="KW-0479">Metal-binding</keyword>
<feature type="domain" description="VOC" evidence="2">
    <location>
        <begin position="2"/>
        <end position="62"/>
    </location>
</feature>
<dbReference type="Gene3D" id="3.10.180.10">
    <property type="entry name" value="2,3-Dihydroxybiphenyl 1,2-Dioxygenase, domain 1"/>
    <property type="match status" value="1"/>
</dbReference>
<dbReference type="Proteomes" id="UP000249393">
    <property type="component" value="Unassembled WGS sequence"/>
</dbReference>
<dbReference type="GO" id="GO:0046872">
    <property type="term" value="F:metal ion binding"/>
    <property type="evidence" value="ECO:0007669"/>
    <property type="project" value="UniProtKB-KW"/>
</dbReference>
<organism evidence="3 4">
    <name type="scientific">Caulobacter segnis</name>
    <dbReference type="NCBI Taxonomy" id="88688"/>
    <lineage>
        <taxon>Bacteria</taxon>
        <taxon>Pseudomonadati</taxon>
        <taxon>Pseudomonadota</taxon>
        <taxon>Alphaproteobacteria</taxon>
        <taxon>Caulobacterales</taxon>
        <taxon>Caulobacteraceae</taxon>
        <taxon>Caulobacter</taxon>
    </lineage>
</organism>
<accession>A0A2W5WDY0</accession>
<dbReference type="InterPro" id="IPR029068">
    <property type="entry name" value="Glyas_Bleomycin-R_OHBP_Dase"/>
</dbReference>
<dbReference type="EMBL" id="QFQZ01000076">
    <property type="protein sequence ID" value="PZR31808.1"/>
    <property type="molecule type" value="Genomic_DNA"/>
</dbReference>
<gene>
    <name evidence="3" type="ORF">DI526_18635</name>
</gene>
<dbReference type="PROSITE" id="PS00934">
    <property type="entry name" value="GLYOXALASE_I_1"/>
    <property type="match status" value="1"/>
</dbReference>
<dbReference type="Pfam" id="PF00903">
    <property type="entry name" value="Glyoxalase"/>
    <property type="match status" value="1"/>
</dbReference>
<dbReference type="PROSITE" id="PS51819">
    <property type="entry name" value="VOC"/>
    <property type="match status" value="1"/>
</dbReference>
<dbReference type="GO" id="GO:0004462">
    <property type="term" value="F:lactoylglutathione lyase activity"/>
    <property type="evidence" value="ECO:0007669"/>
    <property type="project" value="InterPro"/>
</dbReference>
<proteinExistence type="predicted"/>
<dbReference type="RefSeq" id="WP_304281157.1">
    <property type="nucleotide sequence ID" value="NZ_QFQZ01000076.1"/>
</dbReference>
<feature type="non-terminal residue" evidence="3">
    <location>
        <position position="62"/>
    </location>
</feature>
<dbReference type="AlphaFoldDB" id="A0A2W5WDY0"/>
<evidence type="ECO:0000313" key="3">
    <source>
        <dbReference type="EMBL" id="PZR31808.1"/>
    </source>
</evidence>
<name>A0A2W5WDY0_9CAUL</name>
<evidence type="ECO:0000259" key="2">
    <source>
        <dbReference type="PROSITE" id="PS51819"/>
    </source>
</evidence>
<evidence type="ECO:0000256" key="1">
    <source>
        <dbReference type="ARBA" id="ARBA00022723"/>
    </source>
</evidence>
<dbReference type="SUPFAM" id="SSF54593">
    <property type="entry name" value="Glyoxalase/Bleomycin resistance protein/Dihydroxybiphenyl dioxygenase"/>
    <property type="match status" value="1"/>
</dbReference>
<dbReference type="InterPro" id="IPR018146">
    <property type="entry name" value="Glyoxalase_1_CS"/>
</dbReference>
<reference evidence="3 4" key="1">
    <citation type="submission" date="2017-08" db="EMBL/GenBank/DDBJ databases">
        <title>Infants hospitalized years apart are colonized by the same room-sourced microbial strains.</title>
        <authorList>
            <person name="Brooks B."/>
            <person name="Olm M.R."/>
            <person name="Firek B.A."/>
            <person name="Baker R."/>
            <person name="Thomas B.C."/>
            <person name="Morowitz M.J."/>
            <person name="Banfield J.F."/>
        </authorList>
    </citation>
    <scope>NUCLEOTIDE SEQUENCE [LARGE SCALE GENOMIC DNA]</scope>
    <source>
        <strain evidence="3">S2_003_000_R2_4</strain>
    </source>
</reference>
<dbReference type="InterPro" id="IPR037523">
    <property type="entry name" value="VOC_core"/>
</dbReference>